<dbReference type="SUPFAM" id="SSF52540">
    <property type="entry name" value="P-loop containing nucleoside triphosphate hydrolases"/>
    <property type="match status" value="1"/>
</dbReference>
<organism evidence="6 7">
    <name type="scientific">Paludifilum halophilum</name>
    <dbReference type="NCBI Taxonomy" id="1642702"/>
    <lineage>
        <taxon>Bacteria</taxon>
        <taxon>Bacillati</taxon>
        <taxon>Bacillota</taxon>
        <taxon>Bacilli</taxon>
        <taxon>Bacillales</taxon>
        <taxon>Thermoactinomycetaceae</taxon>
        <taxon>Paludifilum</taxon>
    </lineage>
</organism>
<keyword evidence="1" id="KW-0547">Nucleotide-binding</keyword>
<dbReference type="GO" id="GO:0005524">
    <property type="term" value="F:ATP binding"/>
    <property type="evidence" value="ECO:0007669"/>
    <property type="project" value="UniProtKB-KW"/>
</dbReference>
<keyword evidence="7" id="KW-1185">Reference proteome</keyword>
<evidence type="ECO:0000313" key="6">
    <source>
        <dbReference type="EMBL" id="OYD08488.1"/>
    </source>
</evidence>
<keyword evidence="2" id="KW-0378">Hydrolase</keyword>
<evidence type="ECO:0000256" key="4">
    <source>
        <dbReference type="ARBA" id="ARBA00022840"/>
    </source>
</evidence>
<protein>
    <recommendedName>
        <fullName evidence="5">UvrD-like helicase ATP-binding domain-containing protein</fullName>
    </recommendedName>
</protein>
<name>A0A235B845_9BACL</name>
<dbReference type="GO" id="GO:0016787">
    <property type="term" value="F:hydrolase activity"/>
    <property type="evidence" value="ECO:0007669"/>
    <property type="project" value="UniProtKB-KW"/>
</dbReference>
<sequence length="306" mass="35559">MSGFSHPEYISEQKRLKATQRYIEAVLDSSGKNRTVYQRNIKQAMEELDFLDSSQSYINILVNAKFLDITDRDLEQLAAIRDKPYFSRIDFQPEGSGQPEKFYIGKTSLYRHDDQRPVIVDWRSPIANLYYEGRLGEVTYRSETDHIRGNLSLKRQYIIEDGTLKEFQDVDATSRDELLQASLHRSADHRLNEIVATIQAEQNQVIRADFHRSLIVQGAAGSGKTTIALHRIAYYLYQRAGQFDPEEMMILAPNRLFLGYISNVLPELGVQKVRQTTFTDFFREMAGKKHRLSDPEKKFYRWSCIN</sequence>
<dbReference type="RefSeq" id="WP_094263793.1">
    <property type="nucleotide sequence ID" value="NZ_NOWF01000003.1"/>
</dbReference>
<accession>A0A235B845</accession>
<evidence type="ECO:0000259" key="5">
    <source>
        <dbReference type="Pfam" id="PF00580"/>
    </source>
</evidence>
<reference evidence="6 7" key="1">
    <citation type="submission" date="2017-07" db="EMBL/GenBank/DDBJ databases">
        <title>The genome sequence of Paludifilum halophilum highlights mechanisms for microbial adaptation to high salt environemnts.</title>
        <authorList>
            <person name="Belbahri L."/>
        </authorList>
    </citation>
    <scope>NUCLEOTIDE SEQUENCE [LARGE SCALE GENOMIC DNA]</scope>
    <source>
        <strain evidence="6 7">DSM 102817</strain>
    </source>
</reference>
<comment type="caution">
    <text evidence="6">The sequence shown here is derived from an EMBL/GenBank/DDBJ whole genome shotgun (WGS) entry which is preliminary data.</text>
</comment>
<dbReference type="Gene3D" id="3.40.50.300">
    <property type="entry name" value="P-loop containing nucleotide triphosphate hydrolases"/>
    <property type="match status" value="1"/>
</dbReference>
<feature type="domain" description="UvrD-like helicase ATP-binding" evidence="5">
    <location>
        <begin position="200"/>
        <end position="251"/>
    </location>
</feature>
<keyword evidence="3" id="KW-0347">Helicase</keyword>
<proteinExistence type="predicted"/>
<dbReference type="GO" id="GO:0004386">
    <property type="term" value="F:helicase activity"/>
    <property type="evidence" value="ECO:0007669"/>
    <property type="project" value="UniProtKB-KW"/>
</dbReference>
<evidence type="ECO:0000256" key="2">
    <source>
        <dbReference type="ARBA" id="ARBA00022801"/>
    </source>
</evidence>
<dbReference type="Pfam" id="PF00580">
    <property type="entry name" value="UvrD-helicase"/>
    <property type="match status" value="1"/>
</dbReference>
<evidence type="ECO:0000313" key="7">
    <source>
        <dbReference type="Proteomes" id="UP000215459"/>
    </source>
</evidence>
<evidence type="ECO:0000256" key="1">
    <source>
        <dbReference type="ARBA" id="ARBA00022741"/>
    </source>
</evidence>
<dbReference type="AlphaFoldDB" id="A0A235B845"/>
<keyword evidence="4" id="KW-0067">ATP-binding</keyword>
<dbReference type="InterPro" id="IPR027417">
    <property type="entry name" value="P-loop_NTPase"/>
</dbReference>
<dbReference type="EMBL" id="NOWF01000003">
    <property type="protein sequence ID" value="OYD08488.1"/>
    <property type="molecule type" value="Genomic_DNA"/>
</dbReference>
<evidence type="ECO:0000256" key="3">
    <source>
        <dbReference type="ARBA" id="ARBA00022806"/>
    </source>
</evidence>
<gene>
    <name evidence="6" type="ORF">CHM34_06575</name>
</gene>
<dbReference type="Proteomes" id="UP000215459">
    <property type="component" value="Unassembled WGS sequence"/>
</dbReference>
<dbReference type="InterPro" id="IPR014016">
    <property type="entry name" value="UvrD-like_ATP-bd"/>
</dbReference>